<dbReference type="SUPFAM" id="SSF52047">
    <property type="entry name" value="RNI-like"/>
    <property type="match status" value="1"/>
</dbReference>
<evidence type="ECO:0000256" key="3">
    <source>
        <dbReference type="ARBA" id="ARBA00022737"/>
    </source>
</evidence>
<dbReference type="GO" id="GO:0002758">
    <property type="term" value="P:innate immune response-activating signaling pathway"/>
    <property type="evidence" value="ECO:0007669"/>
    <property type="project" value="UniProtKB-ARBA"/>
</dbReference>
<proteinExistence type="inferred from homology"/>
<dbReference type="STRING" id="888268.A0A1E5V666"/>
<dbReference type="InterPro" id="IPR058922">
    <property type="entry name" value="WHD_DRP"/>
</dbReference>
<comment type="caution">
    <text evidence="11">The sequence shown here is derived from an EMBL/GenBank/DDBJ whole genome shotgun (WGS) entry which is preliminary data.</text>
</comment>
<sequence length="919" mass="105477">MEKIMVGAATGVMNSLLRKLTTLLGNEYKLLEGVKRDIAFLRDELTSMNLFLFKLADIEDLDIQVKNRRDKVRELAYDIEDCIDHFMHNHNHSPRASLGLETVEKIRELWSRHGIGKQIQELKIRVMEESARHDRYRLDDSTSRPRALEPDQRVTALFAESNALCIDIPMEQIQRWLTGEEKSEQELKVISIVGFGGLGKTTLAIQAYNKLRDNFACAAFVSVSRNPSIQKVLMDILKAVGASIDTTDDVGQLINKLTGYLTKKRYLIVIDDLWDVPTWSIIKCAFYQNNYGSRIITTTCKTDVAMACCSSSYDHIYEMKPLGVVDSERLFFKIIFGSEECPRHLRKASNEILRKCGGVPLAIITISSFLASKALTLDQWNAVANSIGSALENNQNIKVMRKVLSISYFDLPHYLKTCLLYLSIFPKDYTIKRKNLIIRWIAEGFIQEEHGQNEHDIGESYFNELINRRLIQPVYVDPSSGQVESCKVHNMILDLIITKSVEENFVALLDTRKLTQNSQNNIRRLSIQCGDAKPAIALDGLVLSLVRSVSIFGHGKQVPCLSDMKALRVLDLECCNGLRDHQLANMEALIHLKYLNLGETEIREIPHSIGKLQYLDTLDIRNTWVRELPSAIVQLGQLTRLFVDLNTRLPDGIGNMKNLEELTHVNVCMYPMNFPKELARLTKLRELEISWDGDCVEREESNRLFAEDRLVLSLWQLATHNLHSLSLHIISDYRNGFPLEPCNLSFQLPHRLRRLHIDTKLGCISRVPNWIYWLGNLQELSLRVKKMNQTDFSALGLIPALRSLALYLEENPRHETWFVIRGAWFQNLKVFRFICEWMCLVFEDGSMRKLEIIELEFKYDSYTMEKLGFDFGINNLTCLTKASFKISVSEEKEAAIRKAVGNHCNRPIVEIIRTRFLNI</sequence>
<keyword evidence="3" id="KW-0677">Repeat</keyword>
<evidence type="ECO:0000256" key="4">
    <source>
        <dbReference type="ARBA" id="ARBA00022741"/>
    </source>
</evidence>
<keyword evidence="6" id="KW-0175">Coiled coil</keyword>
<reference evidence="11 12" key="1">
    <citation type="submission" date="2016-09" db="EMBL/GenBank/DDBJ databases">
        <title>The draft genome of Dichanthelium oligosanthes: A C3 panicoid grass species.</title>
        <authorList>
            <person name="Studer A.J."/>
            <person name="Schnable J.C."/>
            <person name="Brutnell T.P."/>
        </authorList>
    </citation>
    <scope>NUCLEOTIDE SEQUENCE [LARGE SCALE GENOMIC DNA]</scope>
    <source>
        <strain evidence="12">cv. Kellogg 1175</strain>
        <tissue evidence="11">Leaf</tissue>
    </source>
</reference>
<dbReference type="EMBL" id="LWDX02050222">
    <property type="protein sequence ID" value="OEL20598.1"/>
    <property type="molecule type" value="Genomic_DNA"/>
</dbReference>
<dbReference type="Gene3D" id="1.10.10.10">
    <property type="entry name" value="Winged helix-like DNA-binding domain superfamily/Winged helix DNA-binding domain"/>
    <property type="match status" value="1"/>
</dbReference>
<dbReference type="Pfam" id="PF23559">
    <property type="entry name" value="WHD_DRP"/>
    <property type="match status" value="1"/>
</dbReference>
<feature type="domain" description="Disease resistance protein winged helix" evidence="9">
    <location>
        <begin position="424"/>
        <end position="496"/>
    </location>
</feature>
<dbReference type="CDD" id="cd14798">
    <property type="entry name" value="RX-CC_like"/>
    <property type="match status" value="1"/>
</dbReference>
<evidence type="ECO:0000256" key="6">
    <source>
        <dbReference type="ARBA" id="ARBA00023054"/>
    </source>
</evidence>
<protein>
    <submittedName>
        <fullName evidence="11">Disease resistance protein RPM1</fullName>
    </submittedName>
</protein>
<evidence type="ECO:0000259" key="8">
    <source>
        <dbReference type="Pfam" id="PF18052"/>
    </source>
</evidence>
<evidence type="ECO:0000313" key="12">
    <source>
        <dbReference type="Proteomes" id="UP000095767"/>
    </source>
</evidence>
<evidence type="ECO:0000259" key="10">
    <source>
        <dbReference type="Pfam" id="PF23598"/>
    </source>
</evidence>
<dbReference type="Pfam" id="PF18052">
    <property type="entry name" value="Rx_N"/>
    <property type="match status" value="1"/>
</dbReference>
<feature type="domain" description="NB-ARC" evidence="7">
    <location>
        <begin position="169"/>
        <end position="313"/>
    </location>
</feature>
<dbReference type="InterPro" id="IPR036388">
    <property type="entry name" value="WH-like_DNA-bd_sf"/>
</dbReference>
<dbReference type="InterPro" id="IPR002182">
    <property type="entry name" value="NB-ARC"/>
</dbReference>
<organism evidence="11 12">
    <name type="scientific">Dichanthelium oligosanthes</name>
    <dbReference type="NCBI Taxonomy" id="888268"/>
    <lineage>
        <taxon>Eukaryota</taxon>
        <taxon>Viridiplantae</taxon>
        <taxon>Streptophyta</taxon>
        <taxon>Embryophyta</taxon>
        <taxon>Tracheophyta</taxon>
        <taxon>Spermatophyta</taxon>
        <taxon>Magnoliopsida</taxon>
        <taxon>Liliopsida</taxon>
        <taxon>Poales</taxon>
        <taxon>Poaceae</taxon>
        <taxon>PACMAD clade</taxon>
        <taxon>Panicoideae</taxon>
        <taxon>Panicodae</taxon>
        <taxon>Paniceae</taxon>
        <taxon>Dichantheliinae</taxon>
        <taxon>Dichanthelium</taxon>
    </lineage>
</organism>
<keyword evidence="2" id="KW-0433">Leucine-rich repeat</keyword>
<dbReference type="Pfam" id="PF23598">
    <property type="entry name" value="LRR_14"/>
    <property type="match status" value="1"/>
</dbReference>
<feature type="domain" description="Disease resistance N-terminal" evidence="8">
    <location>
        <begin position="12"/>
        <end position="94"/>
    </location>
</feature>
<dbReference type="PANTHER" id="PTHR23155:SF1028">
    <property type="entry name" value="OS08G0174800 PROTEIN"/>
    <property type="match status" value="1"/>
</dbReference>
<dbReference type="InterPro" id="IPR032675">
    <property type="entry name" value="LRR_dom_sf"/>
</dbReference>
<dbReference type="InterPro" id="IPR044974">
    <property type="entry name" value="Disease_R_plants"/>
</dbReference>
<dbReference type="AlphaFoldDB" id="A0A1E5V666"/>
<accession>A0A1E5V666</accession>
<evidence type="ECO:0000256" key="5">
    <source>
        <dbReference type="ARBA" id="ARBA00022821"/>
    </source>
</evidence>
<dbReference type="InterPro" id="IPR055414">
    <property type="entry name" value="LRR_R13L4/SHOC2-like"/>
</dbReference>
<dbReference type="Gene3D" id="1.10.8.430">
    <property type="entry name" value="Helical domain of apoptotic protease-activating factors"/>
    <property type="match status" value="1"/>
</dbReference>
<evidence type="ECO:0000256" key="2">
    <source>
        <dbReference type="ARBA" id="ARBA00022614"/>
    </source>
</evidence>
<dbReference type="PANTHER" id="PTHR23155">
    <property type="entry name" value="DISEASE RESISTANCE PROTEIN RP"/>
    <property type="match status" value="1"/>
</dbReference>
<dbReference type="InterPro" id="IPR042197">
    <property type="entry name" value="Apaf_helical"/>
</dbReference>
<keyword evidence="5" id="KW-0611">Plant defense</keyword>
<evidence type="ECO:0000259" key="7">
    <source>
        <dbReference type="Pfam" id="PF00931"/>
    </source>
</evidence>
<dbReference type="Pfam" id="PF00931">
    <property type="entry name" value="NB-ARC"/>
    <property type="match status" value="1"/>
</dbReference>
<dbReference type="Gene3D" id="3.80.10.10">
    <property type="entry name" value="Ribonuclease Inhibitor"/>
    <property type="match status" value="1"/>
</dbReference>
<dbReference type="InterPro" id="IPR027417">
    <property type="entry name" value="P-loop_NTPase"/>
</dbReference>
<dbReference type="OrthoDB" id="676979at2759"/>
<dbReference type="InterPro" id="IPR038005">
    <property type="entry name" value="RX-like_CC"/>
</dbReference>
<feature type="domain" description="Disease resistance R13L4/SHOC-2-like LRR" evidence="10">
    <location>
        <begin position="546"/>
        <end position="908"/>
    </location>
</feature>
<dbReference type="GO" id="GO:0042742">
    <property type="term" value="P:defense response to bacterium"/>
    <property type="evidence" value="ECO:0007669"/>
    <property type="project" value="UniProtKB-ARBA"/>
</dbReference>
<dbReference type="Proteomes" id="UP000095767">
    <property type="component" value="Unassembled WGS sequence"/>
</dbReference>
<dbReference type="PRINTS" id="PR00364">
    <property type="entry name" value="DISEASERSIST"/>
</dbReference>
<dbReference type="GO" id="GO:0009626">
    <property type="term" value="P:plant-type hypersensitive response"/>
    <property type="evidence" value="ECO:0007669"/>
    <property type="project" value="UniProtKB-ARBA"/>
</dbReference>
<dbReference type="FunFam" id="1.10.10.10:FF:000322">
    <property type="entry name" value="Probable disease resistance protein At1g63360"/>
    <property type="match status" value="1"/>
</dbReference>
<dbReference type="SUPFAM" id="SSF52540">
    <property type="entry name" value="P-loop containing nucleoside triphosphate hydrolases"/>
    <property type="match status" value="1"/>
</dbReference>
<dbReference type="GO" id="GO:0043531">
    <property type="term" value="F:ADP binding"/>
    <property type="evidence" value="ECO:0007669"/>
    <property type="project" value="InterPro"/>
</dbReference>
<dbReference type="InterPro" id="IPR041118">
    <property type="entry name" value="Rx_N"/>
</dbReference>
<evidence type="ECO:0000256" key="1">
    <source>
        <dbReference type="ARBA" id="ARBA00008894"/>
    </source>
</evidence>
<comment type="similarity">
    <text evidence="1">Belongs to the disease resistance NB-LRR family.</text>
</comment>
<evidence type="ECO:0000313" key="11">
    <source>
        <dbReference type="EMBL" id="OEL20598.1"/>
    </source>
</evidence>
<dbReference type="Gene3D" id="1.20.5.4130">
    <property type="match status" value="1"/>
</dbReference>
<evidence type="ECO:0000259" key="9">
    <source>
        <dbReference type="Pfam" id="PF23559"/>
    </source>
</evidence>
<name>A0A1E5V666_9POAL</name>
<keyword evidence="12" id="KW-1185">Reference proteome</keyword>
<gene>
    <name evidence="11" type="ORF">BAE44_0018382</name>
</gene>
<dbReference type="Gene3D" id="3.40.50.300">
    <property type="entry name" value="P-loop containing nucleotide triphosphate hydrolases"/>
    <property type="match status" value="1"/>
</dbReference>
<keyword evidence="4" id="KW-0547">Nucleotide-binding</keyword>